<comment type="subcellular location">
    <subcellularLocation>
        <location evidence="1">Secreted</location>
    </subcellularLocation>
</comment>
<keyword evidence="9" id="KW-0325">Glycoprotein</keyword>
<dbReference type="AlphaFoldDB" id="A0AAV7FDZ7"/>
<dbReference type="FunFam" id="3.40.50.200:FF:000006">
    <property type="entry name" value="Subtilisin-like protease SBT1.5"/>
    <property type="match status" value="1"/>
</dbReference>
<keyword evidence="5 13" id="KW-0732">Signal</keyword>
<keyword evidence="6 11" id="KW-0378">Hydrolase</keyword>
<feature type="domain" description="PA" evidence="15">
    <location>
        <begin position="420"/>
        <end position="483"/>
    </location>
</feature>
<evidence type="ECO:0000256" key="10">
    <source>
        <dbReference type="PIRSR" id="PIRSR615500-1"/>
    </source>
</evidence>
<feature type="active site" description="Charge relay system" evidence="10 11">
    <location>
        <position position="160"/>
    </location>
</feature>
<dbReference type="Pfam" id="PF17766">
    <property type="entry name" value="fn3_6"/>
    <property type="match status" value="1"/>
</dbReference>
<dbReference type="FunFam" id="3.30.70.80:FF:000003">
    <property type="entry name" value="Subtilisin-like protease SBT1.9"/>
    <property type="match status" value="1"/>
</dbReference>
<keyword evidence="3" id="KW-0964">Secreted</keyword>
<dbReference type="Gene3D" id="2.60.40.2310">
    <property type="match status" value="1"/>
</dbReference>
<dbReference type="Pfam" id="PF02225">
    <property type="entry name" value="PA"/>
    <property type="match status" value="1"/>
</dbReference>
<evidence type="ECO:0000256" key="4">
    <source>
        <dbReference type="ARBA" id="ARBA00022670"/>
    </source>
</evidence>
<keyword evidence="4 11" id="KW-0645">Protease</keyword>
<comment type="caution">
    <text evidence="18">The sequence shown here is derived from an EMBL/GenBank/DDBJ whole genome shotgun (WGS) entry which is preliminary data.</text>
</comment>
<dbReference type="GO" id="GO:0005576">
    <property type="term" value="C:extracellular region"/>
    <property type="evidence" value="ECO:0007669"/>
    <property type="project" value="UniProtKB-SubCell"/>
</dbReference>
<dbReference type="EMBL" id="JAINDJ010000002">
    <property type="protein sequence ID" value="KAG9459420.1"/>
    <property type="molecule type" value="Genomic_DNA"/>
</dbReference>
<dbReference type="InterPro" id="IPR023828">
    <property type="entry name" value="Peptidase_S8_Ser-AS"/>
</dbReference>
<dbReference type="FunFam" id="3.50.30.30:FF:000005">
    <property type="entry name" value="subtilisin-like protease SBT1.5"/>
    <property type="match status" value="1"/>
</dbReference>
<dbReference type="SUPFAM" id="SSF54897">
    <property type="entry name" value="Protease propeptides/inhibitors"/>
    <property type="match status" value="1"/>
</dbReference>
<evidence type="ECO:0000256" key="9">
    <source>
        <dbReference type="ARBA" id="ARBA00023180"/>
    </source>
</evidence>
<sequence length="794" mass="84577">MGPFWALLFSASLLLTTPSAAAATTEETQTYIVRVKNDAKPSVFSSVEQWYGSTLRNLASSSATPTRGEDHQEGTTPTNYPGDDLLHVYKTVFHGFSARLTASQAEELRNRGEVLAVFPERVYRLLTTRSPRFLGLAPARGNLLKESDNGSSDLVIGMLDSGIEPDRRSFHDRDLGPVPARWKGDCAVGPGFKKTDCNRKIIGARFFPSGYEAARGKINSTVEFRSPRDSDGHGTHTASTAAGRLVANVSLQGYAGGDAVGVAPRARLAVYKICWSSGCHDSDLLAAMDKAVEDGVDVISLSVGASPTPLEADPIAMGAFGAVSKGVFVSASGGNDGPGRMTVTNVSPWITTVGAGTMDRSFPADILLGGQSTVISGVSVYGDGGFPVKKFFPLYSAWNETTEGDRFKGLLCMKESLKPELVRGKIVICERGGISRVQKGEAVKEAGGVGMIITNAAPAGYALTADSHVLPTVAVGEKDGYNLHDYLLRNPNPEAAFVFHGTRLNVKPAPTVAGFSSRGPNLDSTYVIKPDVVAPGADILAAWPGSVGPTSLPSDARRTEFNLLSGTSMACPHVSGVAALLKGAHRDWSPAAIRSALMTTAYVNDNAGNVLLDESTRNASTAWDTGSGHLDPKRAMDPGLVYDISEGEYVGFLCSSNYSRKSIRAIIRRPANCSKKRATKPWNLNYPSISVAFAPSDDGNSSEVDVRRTATNVWDGPARYTADVVNPPGVTITVEPSELEFTKKGDKQSFVVKVSALNVKLSSVNSYSVFGSVTWSDGRHVVRSPVAVTWQMYY</sequence>
<dbReference type="Proteomes" id="UP000825729">
    <property type="component" value="Unassembled WGS sequence"/>
</dbReference>
<dbReference type="CDD" id="cd02120">
    <property type="entry name" value="PA_subtilisin_like"/>
    <property type="match status" value="1"/>
</dbReference>
<dbReference type="InterPro" id="IPR037045">
    <property type="entry name" value="S8pro/Inhibitor_I9_sf"/>
</dbReference>
<dbReference type="Pfam" id="PF05922">
    <property type="entry name" value="Inhibitor_I9"/>
    <property type="match status" value="1"/>
</dbReference>
<keyword evidence="7 11" id="KW-0720">Serine protease</keyword>
<dbReference type="Pfam" id="PF00082">
    <property type="entry name" value="Peptidase_S8"/>
    <property type="match status" value="1"/>
</dbReference>
<accession>A0AAV7FDZ7</accession>
<dbReference type="CDD" id="cd04852">
    <property type="entry name" value="Peptidases_S8_3"/>
    <property type="match status" value="1"/>
</dbReference>
<dbReference type="PROSITE" id="PS51892">
    <property type="entry name" value="SUBTILASE"/>
    <property type="match status" value="1"/>
</dbReference>
<dbReference type="Gene3D" id="3.50.30.30">
    <property type="match status" value="1"/>
</dbReference>
<keyword evidence="19" id="KW-1185">Reference proteome</keyword>
<organism evidence="18 19">
    <name type="scientific">Aristolochia fimbriata</name>
    <name type="common">White veined hardy Dutchman's pipe vine</name>
    <dbReference type="NCBI Taxonomy" id="158543"/>
    <lineage>
        <taxon>Eukaryota</taxon>
        <taxon>Viridiplantae</taxon>
        <taxon>Streptophyta</taxon>
        <taxon>Embryophyta</taxon>
        <taxon>Tracheophyta</taxon>
        <taxon>Spermatophyta</taxon>
        <taxon>Magnoliopsida</taxon>
        <taxon>Magnoliidae</taxon>
        <taxon>Piperales</taxon>
        <taxon>Aristolochiaceae</taxon>
        <taxon>Aristolochia</taxon>
    </lineage>
</organism>
<dbReference type="GO" id="GO:0004252">
    <property type="term" value="F:serine-type endopeptidase activity"/>
    <property type="evidence" value="ECO:0007669"/>
    <property type="project" value="UniProtKB-UniRule"/>
</dbReference>
<dbReference type="InterPro" id="IPR036852">
    <property type="entry name" value="Peptidase_S8/S53_dom_sf"/>
</dbReference>
<dbReference type="InterPro" id="IPR034197">
    <property type="entry name" value="Peptidases_S8_3"/>
</dbReference>
<evidence type="ECO:0000313" key="18">
    <source>
        <dbReference type="EMBL" id="KAG9459420.1"/>
    </source>
</evidence>
<evidence type="ECO:0000256" key="12">
    <source>
        <dbReference type="SAM" id="MobiDB-lite"/>
    </source>
</evidence>
<dbReference type="FunFam" id="2.60.40.2310:FF:000001">
    <property type="entry name" value="Subtilisin-like protease SBT1.5"/>
    <property type="match status" value="1"/>
</dbReference>
<evidence type="ECO:0000259" key="16">
    <source>
        <dbReference type="Pfam" id="PF05922"/>
    </source>
</evidence>
<evidence type="ECO:0000256" key="8">
    <source>
        <dbReference type="ARBA" id="ARBA00023145"/>
    </source>
</evidence>
<feature type="chain" id="PRO_5044000801" evidence="13">
    <location>
        <begin position="23"/>
        <end position="794"/>
    </location>
</feature>
<dbReference type="InterPro" id="IPR000209">
    <property type="entry name" value="Peptidase_S8/S53_dom"/>
</dbReference>
<dbReference type="PROSITE" id="PS00138">
    <property type="entry name" value="SUBTILASE_SER"/>
    <property type="match status" value="1"/>
</dbReference>
<evidence type="ECO:0000256" key="5">
    <source>
        <dbReference type="ARBA" id="ARBA00022729"/>
    </source>
</evidence>
<evidence type="ECO:0000256" key="13">
    <source>
        <dbReference type="SAM" id="SignalP"/>
    </source>
</evidence>
<evidence type="ECO:0000256" key="7">
    <source>
        <dbReference type="ARBA" id="ARBA00022825"/>
    </source>
</evidence>
<dbReference type="SUPFAM" id="SSF52743">
    <property type="entry name" value="Subtilisin-like"/>
    <property type="match status" value="1"/>
</dbReference>
<feature type="active site" description="Charge relay system" evidence="10 11">
    <location>
        <position position="568"/>
    </location>
</feature>
<protein>
    <submittedName>
        <fullName evidence="18">Uncharacterized protein</fullName>
    </submittedName>
</protein>
<dbReference type="PANTHER" id="PTHR10795">
    <property type="entry name" value="PROPROTEIN CONVERTASE SUBTILISIN/KEXIN"/>
    <property type="match status" value="1"/>
</dbReference>
<dbReference type="InterPro" id="IPR003137">
    <property type="entry name" value="PA_domain"/>
</dbReference>
<evidence type="ECO:0000256" key="1">
    <source>
        <dbReference type="ARBA" id="ARBA00004613"/>
    </source>
</evidence>
<evidence type="ECO:0000256" key="2">
    <source>
        <dbReference type="ARBA" id="ARBA00011073"/>
    </source>
</evidence>
<dbReference type="InterPro" id="IPR046450">
    <property type="entry name" value="PA_dom_sf"/>
</dbReference>
<dbReference type="InterPro" id="IPR010259">
    <property type="entry name" value="S8pro/Inhibitor_I9"/>
</dbReference>
<feature type="domain" description="Subtilisin-like protease fibronectin type-III" evidence="17">
    <location>
        <begin position="683"/>
        <end position="788"/>
    </location>
</feature>
<dbReference type="PRINTS" id="PR00723">
    <property type="entry name" value="SUBTILISIN"/>
</dbReference>
<comment type="similarity">
    <text evidence="2 11">Belongs to the peptidase S8 family.</text>
</comment>
<keyword evidence="8" id="KW-0865">Zymogen</keyword>
<evidence type="ECO:0000256" key="3">
    <source>
        <dbReference type="ARBA" id="ARBA00022525"/>
    </source>
</evidence>
<evidence type="ECO:0000259" key="14">
    <source>
        <dbReference type="Pfam" id="PF00082"/>
    </source>
</evidence>
<evidence type="ECO:0000313" key="19">
    <source>
        <dbReference type="Proteomes" id="UP000825729"/>
    </source>
</evidence>
<feature type="signal peptide" evidence="13">
    <location>
        <begin position="1"/>
        <end position="22"/>
    </location>
</feature>
<dbReference type="Gene3D" id="3.30.70.80">
    <property type="entry name" value="Peptidase S8 propeptide/proteinase inhibitor I9"/>
    <property type="match status" value="1"/>
</dbReference>
<feature type="domain" description="Peptidase S8/S53" evidence="14">
    <location>
        <begin position="152"/>
        <end position="609"/>
    </location>
</feature>
<dbReference type="SUPFAM" id="SSF52025">
    <property type="entry name" value="PA domain"/>
    <property type="match status" value="1"/>
</dbReference>
<proteinExistence type="inferred from homology"/>
<dbReference type="InterPro" id="IPR045051">
    <property type="entry name" value="SBT"/>
</dbReference>
<dbReference type="InterPro" id="IPR015500">
    <property type="entry name" value="Peptidase_S8_subtilisin-rel"/>
</dbReference>
<name>A0AAV7FDZ7_ARIFI</name>
<feature type="region of interest" description="Disordered" evidence="12">
    <location>
        <begin position="58"/>
        <end position="81"/>
    </location>
</feature>
<dbReference type="GO" id="GO:0048731">
    <property type="term" value="P:system development"/>
    <property type="evidence" value="ECO:0007669"/>
    <property type="project" value="UniProtKB-ARBA"/>
</dbReference>
<dbReference type="GO" id="GO:0006508">
    <property type="term" value="P:proteolysis"/>
    <property type="evidence" value="ECO:0007669"/>
    <property type="project" value="UniProtKB-KW"/>
</dbReference>
<feature type="domain" description="Inhibitor I9" evidence="16">
    <location>
        <begin position="30"/>
        <end position="125"/>
    </location>
</feature>
<evidence type="ECO:0000256" key="11">
    <source>
        <dbReference type="PROSITE-ProRule" id="PRU01240"/>
    </source>
</evidence>
<reference evidence="18 19" key="1">
    <citation type="submission" date="2021-07" db="EMBL/GenBank/DDBJ databases">
        <title>The Aristolochia fimbriata genome: insights into angiosperm evolution, floral development and chemical biosynthesis.</title>
        <authorList>
            <person name="Jiao Y."/>
        </authorList>
    </citation>
    <scope>NUCLEOTIDE SEQUENCE [LARGE SCALE GENOMIC DNA]</scope>
    <source>
        <strain evidence="18">IBCAS-2021</strain>
        <tissue evidence="18">Leaf</tissue>
    </source>
</reference>
<evidence type="ECO:0000256" key="6">
    <source>
        <dbReference type="ARBA" id="ARBA00022801"/>
    </source>
</evidence>
<dbReference type="Gene3D" id="3.40.50.200">
    <property type="entry name" value="Peptidase S8/S53 domain"/>
    <property type="match status" value="1"/>
</dbReference>
<evidence type="ECO:0000259" key="17">
    <source>
        <dbReference type="Pfam" id="PF17766"/>
    </source>
</evidence>
<gene>
    <name evidence="18" type="ORF">H6P81_003928</name>
</gene>
<feature type="active site" description="Charge relay system" evidence="10 11">
    <location>
        <position position="233"/>
    </location>
</feature>
<evidence type="ECO:0000259" key="15">
    <source>
        <dbReference type="Pfam" id="PF02225"/>
    </source>
</evidence>
<dbReference type="InterPro" id="IPR041469">
    <property type="entry name" value="Subtilisin-like_FN3"/>
</dbReference>